<protein>
    <recommendedName>
        <fullName evidence="3">Phage shock protein PspC N-terminal domain-containing protein</fullName>
    </recommendedName>
</protein>
<evidence type="ECO:0000256" key="1">
    <source>
        <dbReference type="SAM" id="MobiDB-lite"/>
    </source>
</evidence>
<feature type="transmembrane region" description="Helical" evidence="2">
    <location>
        <begin position="37"/>
        <end position="63"/>
    </location>
</feature>
<dbReference type="InterPro" id="IPR007168">
    <property type="entry name" value="Phageshock_PspC_N"/>
</dbReference>
<organism evidence="4 5">
    <name type="scientific">Ligilactobacillus murinus DSM 20452 = NBRC 14221</name>
    <dbReference type="NCBI Taxonomy" id="1423772"/>
    <lineage>
        <taxon>Bacteria</taxon>
        <taxon>Bacillati</taxon>
        <taxon>Bacillota</taxon>
        <taxon>Bacilli</taxon>
        <taxon>Lactobacillales</taxon>
        <taxon>Lactobacillaceae</taxon>
        <taxon>Ligilactobacillus</taxon>
    </lineage>
</organism>
<evidence type="ECO:0000313" key="5">
    <source>
        <dbReference type="Proteomes" id="UP000051612"/>
    </source>
</evidence>
<name>A0A0R2B233_9LACO</name>
<evidence type="ECO:0000256" key="2">
    <source>
        <dbReference type="SAM" id="Phobius"/>
    </source>
</evidence>
<gene>
    <name evidence="4" type="ORF">FC48_GL001155</name>
</gene>
<reference evidence="4 5" key="1">
    <citation type="journal article" date="2015" name="Genome Announc.">
        <title>Expanding the biotechnology potential of lactobacilli through comparative genomics of 213 strains and associated genera.</title>
        <authorList>
            <person name="Sun Z."/>
            <person name="Harris H.M."/>
            <person name="McCann A."/>
            <person name="Guo C."/>
            <person name="Argimon S."/>
            <person name="Zhang W."/>
            <person name="Yang X."/>
            <person name="Jeffery I.B."/>
            <person name="Cooney J.C."/>
            <person name="Kagawa T.F."/>
            <person name="Liu W."/>
            <person name="Song Y."/>
            <person name="Salvetti E."/>
            <person name="Wrobel A."/>
            <person name="Rasinkangas P."/>
            <person name="Parkhill J."/>
            <person name="Rea M.C."/>
            <person name="O'Sullivan O."/>
            <person name="Ritari J."/>
            <person name="Douillard F.P."/>
            <person name="Paul Ross R."/>
            <person name="Yang R."/>
            <person name="Briner A.E."/>
            <person name="Felis G.E."/>
            <person name="de Vos W.M."/>
            <person name="Barrangou R."/>
            <person name="Klaenhammer T.R."/>
            <person name="Caufield P.W."/>
            <person name="Cui Y."/>
            <person name="Zhang H."/>
            <person name="O'Toole P.W."/>
        </authorList>
    </citation>
    <scope>NUCLEOTIDE SEQUENCE [LARGE SCALE GENOMIC DNA]</scope>
    <source>
        <strain evidence="4 5">DSM 20452</strain>
    </source>
</reference>
<dbReference type="AlphaFoldDB" id="A0A0R2B233"/>
<dbReference type="Proteomes" id="UP000051612">
    <property type="component" value="Unassembled WGS sequence"/>
</dbReference>
<keyword evidence="2" id="KW-0472">Membrane</keyword>
<feature type="compositionally biased region" description="Basic and acidic residues" evidence="1">
    <location>
        <begin position="83"/>
        <end position="101"/>
    </location>
</feature>
<evidence type="ECO:0000259" key="3">
    <source>
        <dbReference type="Pfam" id="PF04024"/>
    </source>
</evidence>
<dbReference type="Pfam" id="PF04024">
    <property type="entry name" value="PspC"/>
    <property type="match status" value="1"/>
</dbReference>
<keyword evidence="2" id="KW-0812">Transmembrane</keyword>
<comment type="caution">
    <text evidence="4">The sequence shown here is derived from an EMBL/GenBank/DDBJ whole genome shotgun (WGS) entry which is preliminary data.</text>
</comment>
<feature type="domain" description="Phage shock protein PspC N-terminal" evidence="3">
    <location>
        <begin position="3"/>
        <end position="65"/>
    </location>
</feature>
<keyword evidence="2" id="KW-1133">Transmembrane helix</keyword>
<sequence length="107" mass="12263">MKKKLYRSNDSVVCGVCAGIAEYFNISPWVIRTIFLVVAIACKLVPLLVYVPILLYLGLAFYLPKHPNEKYNDVFTLLSRFGQQEEKRRPVTDAKERDVKQNKKGGK</sequence>
<evidence type="ECO:0000313" key="4">
    <source>
        <dbReference type="EMBL" id="KRM73130.1"/>
    </source>
</evidence>
<dbReference type="EMBL" id="AYYN01000152">
    <property type="protein sequence ID" value="KRM73130.1"/>
    <property type="molecule type" value="Genomic_DNA"/>
</dbReference>
<dbReference type="PATRIC" id="fig|1423772.3.peg.1242"/>
<feature type="region of interest" description="Disordered" evidence="1">
    <location>
        <begin position="83"/>
        <end position="107"/>
    </location>
</feature>
<dbReference type="RefSeq" id="WP_056959855.1">
    <property type="nucleotide sequence ID" value="NZ_AYYN01000152.1"/>
</dbReference>
<proteinExistence type="predicted"/>
<accession>A0A0R2B233</accession>